<dbReference type="GO" id="GO:0005737">
    <property type="term" value="C:cytoplasm"/>
    <property type="evidence" value="ECO:0007669"/>
    <property type="project" value="InterPro"/>
</dbReference>
<dbReference type="Proteomes" id="UP000434580">
    <property type="component" value="Unassembled WGS sequence"/>
</dbReference>
<dbReference type="InterPro" id="IPR022385">
    <property type="entry name" value="Rhs_assc_core"/>
</dbReference>
<sequence length="2281" mass="253754">MEMLKLKKNATAIAACIVFVFVPIGLHAESVDPKPNHISLPSGPGSLEGLGKAFEPSLNTGGASYSVSIAVPPGTAGHTPAIALNYSSGFGHGIAGLGWQLSVPSVERSIENGTPRYTDDDVLTYSGETLVPLTDSTYAPALQSQFIRFNRDGNRLIGKDKAGNTFEFGSLVDGDDTLNNRLAVTGPAPDQFNGTFCWYLTKRTDAKGQSTEYFYRQLPGSDGKLFLDRIEYGAAKAAKNRVEFHYETRDDGTADYQAGFTRKTHHRLKTVSVYHGPRALWHYDLSYELDAGDSITQAKEGQALSAGISLLRKVTRFNPGRTASLPPIYFDYTRIFTQDVDNPPLNNFPGVEDVDRNRNGELDAGVLSVMKGLPAGINVLGQEASFTDLTNDGLPDWLYWRSGQYYMARNLGYDSEEGQTANVEFAEPVKVDNTPVAPLSDASVHLIDLDGDGQADILHRLNESRWLYYRNRGDGHFSQRVEYPTPPTIHVGESNVQFMDINMDQRIDIITSNDRYWRYCLNGPVETKAGFAATSYDADFAPFGNFPGPEDIDINGNDEIDLPEWQCSGSIPSTLPAGMNLNNSQIKLADMNGDRIQDIVWLRSYNGKITVQYWPHKGQLQFADAETLYTGAPDAAGIEVPALKLKDINGDGMADLVDVRPGKVRFWLQQYTATGAKWSDTYSLNAPNYARNATTVMDGDINANGTSDFIWVSVAGDFTPQYLDIAGDTKAHLLNMIDNGMGLRTELRFKSTGALQAEADGAGMPWLTSSPLAQQVVASRTYRMPLDTTGNGANDHIVQTYTYRDAWYDPYKKQFRGFRFARVETQGDNAQGTQVSRHFFHTGAPDGQDNDLDGLIDERELDGTTEELPLKGRPHAIEHTAKHIAPADNAVAQPQQLTQAQRSNWKLRRLHTLDTAVASVNGKEVTFVEATQEITDYYEQTGTPKRALKTHTYDDWGNVLVSKDYGLTGYLHDDKTTTNTYAKHANGIFQLPHTSTVVDGNGKQLGATETLYDNLGPGELTRGLATEQKQWKEDSTWVTTQTTRYDAWGNPQVLRDGDGRLRQLIWDNVFHTYPVQEWIFTDNGSGSGPVLKVQADYDTGLGTLTTHTGFNGEQTHLGYDSFGRLLSIQKPYESSPSVNYRYHFVDPFRKLEYRFSAAHGEGKTSNVIDSTSFVYTTLNRDDGRTEEVKQHIDGLGRELATYTRDELGYIVSGSKWFDNQGREVKTFRPWRSATNTYVLPTNDLISTTTQLDAHGRPLREIYPADNLGRRSTMSYLYTPRQLEITDPEGYITRQTVDSEDKVLTESRQFHLDGTEGDLTFQTTTFIYDPLGRLTTYKDAHGNQKFQRFNGLNHKIWQSDLDQGINHYAYDTAGNLLNKTDNLGRKLHYRYDGAGRLKQVLNNTRQLLYAYHYDTPQSEAGISAYKGKLGWVEEFEPASGFNAEEHYHYDLRGNLIHKTRKIADKRYDFHFQYDLQDRLNRQVWPDGDSIDYSYNLRGLIQRIEGVVDNVQYHEDGQITGISYANATDQSRSYDDKGQLTGLVSNGDEQLQALSYRYDLRGNMTHIDDVLATENSQTFRYDATSQLTRATGVYGQLRYRYDAIGNMIGKHANAPGGNTLHDLGNMNYGSTRVGVSDTRNRASKGGQPGPHAITSSGSAEDGNLRTWQYNAVGQRISDGEDADNANHYSWDQLGRMTGWQQKANGTVTGKEVYHYDFKGRRLQKRNYGLNSSSQLVEKKRVTYVDKSYEIRNDTTQKHLFVGNLRVGRLETPIQQALEQIQQYSLGMGWNAVYMKVQPTGSNLRNQLGVLASNATAVVNFDAEKQGYKAFLQGDTSTLANLEQGQVYWLKLTDDNATYPIEWSVTGTPIASEPANVRLLSAGWNQTTLPVAGNTAVSEFVKGTAIERIWYFDQVQQRWAFWQRNGTGTSALQTLTELKPEAIYWVFTAREQLVTAASGINSTRFFLHNNHLGSVALTTDVDGAVEYAAQYQPYGAYVAGSSEGVLGQPYGFSGKEQDGSGLHYFEARFYDSVTGRFVSPDPLFAMELEKCAGSVVECNLYQYVGNGPIKRIDLKGLNATSTVATPPLASGNGNSIPAVLTNIGKATNVYLAALSLSGSTPNDNGEMLTVYRATHYGKEIEAWENTGFIMSEQMRIAYQEQTYFDDPGDVSASAWNKAMGVNSERHSQLLNKYSDTAKLAIALANGDTAQREYPRSTFSVSTDKSVVVNNYMKRPGSRIFMSRLPKSSLIKQTLSTSNESEYLVVGAAPFVETDKSVEGEGSSE</sequence>
<evidence type="ECO:0000256" key="1">
    <source>
        <dbReference type="ARBA" id="ARBA00004613"/>
    </source>
</evidence>
<evidence type="ECO:0000256" key="3">
    <source>
        <dbReference type="ARBA" id="ARBA00022729"/>
    </source>
</evidence>
<evidence type="ECO:0000256" key="2">
    <source>
        <dbReference type="ARBA" id="ARBA00022525"/>
    </source>
</evidence>
<keyword evidence="3" id="KW-0732">Signal</keyword>
<organism evidence="7 8">
    <name type="scientific">BD1-7 clade bacterium</name>
    <dbReference type="NCBI Taxonomy" id="2029982"/>
    <lineage>
        <taxon>Bacteria</taxon>
        <taxon>Pseudomonadati</taxon>
        <taxon>Pseudomonadota</taxon>
        <taxon>Gammaproteobacteria</taxon>
        <taxon>Cellvibrionales</taxon>
        <taxon>Spongiibacteraceae</taxon>
        <taxon>BD1-7 clade</taxon>
    </lineage>
</organism>
<dbReference type="PANTHER" id="PTHR32305">
    <property type="match status" value="1"/>
</dbReference>
<protein>
    <submittedName>
        <fullName evidence="7">Deoxyribonuclease RhsC</fullName>
        <ecNumber evidence="7">3.1.-.-</ecNumber>
    </submittedName>
</protein>
<dbReference type="PANTHER" id="PTHR32305:SF15">
    <property type="entry name" value="PROTEIN RHSA-RELATED"/>
    <property type="match status" value="1"/>
</dbReference>
<dbReference type="InterPro" id="IPR031325">
    <property type="entry name" value="RHS_repeat"/>
</dbReference>
<proteinExistence type="predicted"/>
<dbReference type="NCBIfam" id="TIGR01643">
    <property type="entry name" value="YD_repeat_2x"/>
    <property type="match status" value="1"/>
</dbReference>
<keyword evidence="4" id="KW-0843">Virulence</keyword>
<evidence type="ECO:0000256" key="5">
    <source>
        <dbReference type="SAM" id="MobiDB-lite"/>
    </source>
</evidence>
<dbReference type="GO" id="GO:0005576">
    <property type="term" value="C:extracellular region"/>
    <property type="evidence" value="ECO:0007669"/>
    <property type="project" value="UniProtKB-SubCell"/>
</dbReference>
<dbReference type="EC" id="3.1.-.-" evidence="7"/>
<evidence type="ECO:0000313" key="8">
    <source>
        <dbReference type="Proteomes" id="UP000434580"/>
    </source>
</evidence>
<dbReference type="InterPro" id="IPR006530">
    <property type="entry name" value="YD"/>
</dbReference>
<dbReference type="InterPro" id="IPR003284">
    <property type="entry name" value="Sal_SpvB"/>
</dbReference>
<name>A0A5S9Q543_9GAMM</name>
<evidence type="ECO:0000259" key="6">
    <source>
        <dbReference type="Pfam" id="PF12256"/>
    </source>
</evidence>
<dbReference type="SUPFAM" id="SSF69318">
    <property type="entry name" value="Integrin alpha N-terminal domain"/>
    <property type="match status" value="2"/>
</dbReference>
<dbReference type="Gene3D" id="2.180.10.10">
    <property type="entry name" value="RHS repeat-associated core"/>
    <property type="match status" value="4"/>
</dbReference>
<keyword evidence="7" id="KW-0378">Hydrolase</keyword>
<evidence type="ECO:0000313" key="7">
    <source>
        <dbReference type="EMBL" id="CAA0111320.1"/>
    </source>
</evidence>
<dbReference type="InterPro" id="IPR028994">
    <property type="entry name" value="Integrin_alpha_N"/>
</dbReference>
<keyword evidence="2" id="KW-0964">Secreted</keyword>
<evidence type="ECO:0000256" key="4">
    <source>
        <dbReference type="ARBA" id="ARBA00023026"/>
    </source>
</evidence>
<gene>
    <name evidence="7" type="primary">rhsC</name>
    <name evidence="7" type="ORF">DPBNPPHM_01473</name>
</gene>
<dbReference type="Pfam" id="PF12256">
    <property type="entry name" value="TcdB_toxin_midN"/>
    <property type="match status" value="1"/>
</dbReference>
<comment type="subcellular location">
    <subcellularLocation>
        <location evidence="1">Secreted</location>
    </subcellularLocation>
</comment>
<dbReference type="EMBL" id="CACSII010000016">
    <property type="protein sequence ID" value="CAA0111320.1"/>
    <property type="molecule type" value="Genomic_DNA"/>
</dbReference>
<reference evidence="7 8" key="1">
    <citation type="submission" date="2019-11" db="EMBL/GenBank/DDBJ databases">
        <authorList>
            <person name="Holert J."/>
        </authorList>
    </citation>
    <scope>NUCLEOTIDE SEQUENCE [LARGE SCALE GENOMIC DNA]</scope>
    <source>
        <strain evidence="7">BC5_2</strain>
    </source>
</reference>
<dbReference type="GO" id="GO:0016787">
    <property type="term" value="F:hydrolase activity"/>
    <property type="evidence" value="ECO:0007669"/>
    <property type="project" value="UniProtKB-KW"/>
</dbReference>
<feature type="domain" description="Insecticide toxin TcdB middle/N-terminal" evidence="6">
    <location>
        <begin position="684"/>
        <end position="832"/>
    </location>
</feature>
<dbReference type="InterPro" id="IPR022045">
    <property type="entry name" value="TcdB_toxin_mid/N"/>
</dbReference>
<dbReference type="InterPro" id="IPR013517">
    <property type="entry name" value="FG-GAP"/>
</dbReference>
<dbReference type="NCBIfam" id="TIGR03696">
    <property type="entry name" value="Rhs_assc_core"/>
    <property type="match status" value="1"/>
</dbReference>
<accession>A0A5S9Q543</accession>
<dbReference type="Pfam" id="PF05593">
    <property type="entry name" value="RHS_repeat"/>
    <property type="match status" value="1"/>
</dbReference>
<dbReference type="InterPro" id="IPR050708">
    <property type="entry name" value="T6SS_VgrG/RHS"/>
</dbReference>
<dbReference type="Pfam" id="PF03534">
    <property type="entry name" value="SpvB"/>
    <property type="match status" value="1"/>
</dbReference>
<dbReference type="Pfam" id="PF13517">
    <property type="entry name" value="FG-GAP_3"/>
    <property type="match status" value="1"/>
</dbReference>
<feature type="region of interest" description="Disordered" evidence="5">
    <location>
        <begin position="1637"/>
        <end position="1658"/>
    </location>
</feature>